<dbReference type="InterPro" id="IPR008927">
    <property type="entry name" value="6-PGluconate_DH-like_C_sf"/>
</dbReference>
<dbReference type="InterPro" id="IPR013328">
    <property type="entry name" value="6PGD_dom2"/>
</dbReference>
<dbReference type="GO" id="GO:0006631">
    <property type="term" value="P:fatty acid metabolic process"/>
    <property type="evidence" value="ECO:0007669"/>
    <property type="project" value="InterPro"/>
</dbReference>
<organism evidence="4 5">
    <name type="scientific">Thalassobaculum fulvum</name>
    <dbReference type="NCBI Taxonomy" id="1633335"/>
    <lineage>
        <taxon>Bacteria</taxon>
        <taxon>Pseudomonadati</taxon>
        <taxon>Pseudomonadota</taxon>
        <taxon>Alphaproteobacteria</taxon>
        <taxon>Rhodospirillales</taxon>
        <taxon>Thalassobaculaceae</taxon>
        <taxon>Thalassobaculum</taxon>
    </lineage>
</organism>
<reference evidence="4" key="1">
    <citation type="journal article" date="2014" name="Int. J. Syst. Evol. Microbiol.">
        <title>Complete genome sequence of Corynebacterium casei LMG S-19264T (=DSM 44701T), isolated from a smear-ripened cheese.</title>
        <authorList>
            <consortium name="US DOE Joint Genome Institute (JGI-PGF)"/>
            <person name="Walter F."/>
            <person name="Albersmeier A."/>
            <person name="Kalinowski J."/>
            <person name="Ruckert C."/>
        </authorList>
    </citation>
    <scope>NUCLEOTIDE SEQUENCE</scope>
    <source>
        <strain evidence="4">KCTC 42651</strain>
    </source>
</reference>
<dbReference type="GO" id="GO:0016616">
    <property type="term" value="F:oxidoreductase activity, acting on the CH-OH group of donors, NAD or NADP as acceptor"/>
    <property type="evidence" value="ECO:0007669"/>
    <property type="project" value="InterPro"/>
</dbReference>
<dbReference type="Pfam" id="PF00725">
    <property type="entry name" value="3HCDH"/>
    <property type="match status" value="1"/>
</dbReference>
<name>A0A918XWN4_9PROT</name>
<feature type="domain" description="3-hydroxyacyl-CoA dehydrogenase C-terminal" evidence="2">
    <location>
        <begin position="190"/>
        <end position="269"/>
    </location>
</feature>
<proteinExistence type="predicted"/>
<evidence type="ECO:0000259" key="2">
    <source>
        <dbReference type="Pfam" id="PF00725"/>
    </source>
</evidence>
<feature type="domain" description="3-hydroxyacyl-CoA dehydrogenase NAD binding" evidence="3">
    <location>
        <begin position="13"/>
        <end position="186"/>
    </location>
</feature>
<sequence>MTAYKAYDAVRRIAVLGCGTIGASWAAYFLARGYDVAAWDPAEGWKQRLQAFVDNAMPQLQAVGTATGAPGRLEMLDTPEAAVTGADFVQENATERAPIKIELYRRIDAALAPDAILATSTSGLILSELVEGIASAPRFVVGHPFNPPHLIPLVEVVSSKVTDAAAAEWAYGFYAHVGKHPIVVKKEVKGHLANRLQAALWREAFNAVVDDLASVEDINAAIAQGPGLRYALMGPHMIFNLTGGKGGIRAALEQFGPPMASWWETMQRTPAFDDELKSRLIAGIEAEMGDRTIEDLENERDTRLVLLLRMLKETEGER</sequence>
<gene>
    <name evidence="4" type="ORF">GCM10017083_46710</name>
</gene>
<evidence type="ECO:0000259" key="3">
    <source>
        <dbReference type="Pfam" id="PF02737"/>
    </source>
</evidence>
<keyword evidence="1" id="KW-0560">Oxidoreductase</keyword>
<reference evidence="4" key="2">
    <citation type="submission" date="2020-09" db="EMBL/GenBank/DDBJ databases">
        <authorList>
            <person name="Sun Q."/>
            <person name="Kim S."/>
        </authorList>
    </citation>
    <scope>NUCLEOTIDE SEQUENCE</scope>
    <source>
        <strain evidence="4">KCTC 42651</strain>
    </source>
</reference>
<accession>A0A918XWN4</accession>
<evidence type="ECO:0000313" key="4">
    <source>
        <dbReference type="EMBL" id="GHD60603.1"/>
    </source>
</evidence>
<dbReference type="GO" id="GO:0070403">
    <property type="term" value="F:NAD+ binding"/>
    <property type="evidence" value="ECO:0007669"/>
    <property type="project" value="InterPro"/>
</dbReference>
<dbReference type="PANTHER" id="PTHR48075">
    <property type="entry name" value="3-HYDROXYACYL-COA DEHYDROGENASE FAMILY PROTEIN"/>
    <property type="match status" value="1"/>
</dbReference>
<dbReference type="Gene3D" id="3.40.50.720">
    <property type="entry name" value="NAD(P)-binding Rossmann-like Domain"/>
    <property type="match status" value="1"/>
</dbReference>
<dbReference type="SUPFAM" id="SSF51735">
    <property type="entry name" value="NAD(P)-binding Rossmann-fold domains"/>
    <property type="match status" value="1"/>
</dbReference>
<evidence type="ECO:0000313" key="5">
    <source>
        <dbReference type="Proteomes" id="UP000630353"/>
    </source>
</evidence>
<keyword evidence="5" id="KW-1185">Reference proteome</keyword>
<comment type="caution">
    <text evidence="4">The sequence shown here is derived from an EMBL/GenBank/DDBJ whole genome shotgun (WGS) entry which is preliminary data.</text>
</comment>
<dbReference type="Pfam" id="PF02737">
    <property type="entry name" value="3HCDH_N"/>
    <property type="match status" value="1"/>
</dbReference>
<dbReference type="InterPro" id="IPR036291">
    <property type="entry name" value="NAD(P)-bd_dom_sf"/>
</dbReference>
<dbReference type="SUPFAM" id="SSF48179">
    <property type="entry name" value="6-phosphogluconate dehydrogenase C-terminal domain-like"/>
    <property type="match status" value="1"/>
</dbReference>
<dbReference type="Gene3D" id="1.10.1040.10">
    <property type="entry name" value="N-(1-d-carboxylethyl)-l-norvaline Dehydrogenase, domain 2"/>
    <property type="match status" value="1"/>
</dbReference>
<evidence type="ECO:0000256" key="1">
    <source>
        <dbReference type="ARBA" id="ARBA00023002"/>
    </source>
</evidence>
<dbReference type="RefSeq" id="WP_189994215.1">
    <property type="nucleotide sequence ID" value="NZ_BMZS01000012.1"/>
</dbReference>
<dbReference type="PANTHER" id="PTHR48075:SF5">
    <property type="entry name" value="3-HYDROXYBUTYRYL-COA DEHYDROGENASE"/>
    <property type="match status" value="1"/>
</dbReference>
<dbReference type="InterPro" id="IPR006108">
    <property type="entry name" value="3HC_DH_C"/>
</dbReference>
<dbReference type="InterPro" id="IPR006176">
    <property type="entry name" value="3-OHacyl-CoA_DH_NAD-bd"/>
</dbReference>
<protein>
    <submittedName>
        <fullName evidence="4">Hydroxyacyl-CoA dehydrogenase</fullName>
    </submittedName>
</protein>
<dbReference type="Proteomes" id="UP000630353">
    <property type="component" value="Unassembled WGS sequence"/>
</dbReference>
<dbReference type="AlphaFoldDB" id="A0A918XWN4"/>
<dbReference type="EMBL" id="BMZS01000012">
    <property type="protein sequence ID" value="GHD60603.1"/>
    <property type="molecule type" value="Genomic_DNA"/>
</dbReference>